<evidence type="ECO:0000313" key="17">
    <source>
        <dbReference type="Proteomes" id="UP001342826"/>
    </source>
</evidence>
<dbReference type="Gene3D" id="1.10.287.130">
    <property type="match status" value="1"/>
</dbReference>
<feature type="transmembrane region" description="Helical" evidence="14">
    <location>
        <begin position="448"/>
        <end position="467"/>
    </location>
</feature>
<evidence type="ECO:0000256" key="2">
    <source>
        <dbReference type="ARBA" id="ARBA00004651"/>
    </source>
</evidence>
<keyword evidence="5" id="KW-0597">Phosphoprotein</keyword>
<feature type="domain" description="Histidine kinase" evidence="15">
    <location>
        <begin position="534"/>
        <end position="747"/>
    </location>
</feature>
<gene>
    <name evidence="16" type="ORF">P9271_19920</name>
</gene>
<evidence type="ECO:0000256" key="1">
    <source>
        <dbReference type="ARBA" id="ARBA00000085"/>
    </source>
</evidence>
<feature type="transmembrane region" description="Helical" evidence="14">
    <location>
        <begin position="424"/>
        <end position="442"/>
    </location>
</feature>
<evidence type="ECO:0000313" key="16">
    <source>
        <dbReference type="EMBL" id="MED4403580.1"/>
    </source>
</evidence>
<dbReference type="Gene3D" id="3.30.565.10">
    <property type="entry name" value="Histidine kinase-like ATPase, C-terminal domain"/>
    <property type="match status" value="1"/>
</dbReference>
<dbReference type="RefSeq" id="WP_066226397.1">
    <property type="nucleotide sequence ID" value="NZ_JARTFQ010000006.1"/>
</dbReference>
<dbReference type="InterPro" id="IPR003594">
    <property type="entry name" value="HATPase_dom"/>
</dbReference>
<sequence>MDTKWRSKLVLVFWLILFTYGLSGVTAGISSGSDYLRGDYFKTPQFNDELNQFINYLSMFELNELPKTEAKGAITVSKDEIDEHRYRYGNLSSQISSIKSQYEDKVNDAKEAGNEEVAQTYVEERDKKIEDITNNFKSDEYIQAKIIKEKEQRIDEYYKIKENYRTDFLRYKKAFTYYLKDTVTGQVYTNIGDVNAQSLKNTFNSKTMEFIQTYPTRTNDYLSTEITGSYYSDAVSEYEDVITLLKANTTHLFEGKIAVPKSAIKESAIHANYYDFLYKKDLFLKFTISGLILLIISSYFLFREKSYFRRETSEKWRALYHLIPIDISVFGLICLVFINLGLLFLIGDRILYFDENIFMTSRDIIFSLMIGALSITLTFFYGKLLFERFKYAEKLKEDWKGSFIIRSWGALQLAFLNRHVGTQLFILLAAVFAFGAVLTAAVIKPVLILLYIPAFLFIGIPILVLLIRRIGYFNKITRSTNEIVRGNLEPDLPIVGQSILAKLANNINILKHGVRTSKKEQAKSERLKTELITNVSHDLRTPLTSIITYTELLKTPNLSKEDSDSYLEIIDRKSKRLKVLIDDLFEASKMASGNIELIKQKVDIVQLLQQSLAEYNEMINESSLQFRITNTEQPIYALVDGQKLWRVFENLISNILKYTLENTRVYISVKTEEERAIIEFKNISKYELSENSDELFERFKRGDTSRNTEGSGLGLAIAKSIVDLHGGSLDIEIDGDLFKVIVILNIE</sequence>
<dbReference type="PROSITE" id="PS50109">
    <property type="entry name" value="HIS_KIN"/>
    <property type="match status" value="1"/>
</dbReference>
<dbReference type="GeneID" id="301140064"/>
<dbReference type="PRINTS" id="PR00344">
    <property type="entry name" value="BCTRLSENSOR"/>
</dbReference>
<keyword evidence="6" id="KW-0808">Transferase</keyword>
<dbReference type="SUPFAM" id="SSF55874">
    <property type="entry name" value="ATPase domain of HSP90 chaperone/DNA topoisomerase II/histidine kinase"/>
    <property type="match status" value="1"/>
</dbReference>
<dbReference type="InterPro" id="IPR003661">
    <property type="entry name" value="HisK_dim/P_dom"/>
</dbReference>
<comment type="catalytic activity">
    <reaction evidence="1">
        <text>ATP + protein L-histidine = ADP + protein N-phospho-L-histidine.</text>
        <dbReference type="EC" id="2.7.13.3"/>
    </reaction>
</comment>
<dbReference type="Pfam" id="PF02518">
    <property type="entry name" value="HATPase_c"/>
    <property type="match status" value="1"/>
</dbReference>
<keyword evidence="8" id="KW-0547">Nucleotide-binding</keyword>
<dbReference type="GO" id="GO:0016301">
    <property type="term" value="F:kinase activity"/>
    <property type="evidence" value="ECO:0007669"/>
    <property type="project" value="UniProtKB-KW"/>
</dbReference>
<dbReference type="InterPro" id="IPR036890">
    <property type="entry name" value="HATPase_C_sf"/>
</dbReference>
<evidence type="ECO:0000259" key="15">
    <source>
        <dbReference type="PROSITE" id="PS50109"/>
    </source>
</evidence>
<dbReference type="CDD" id="cd00082">
    <property type="entry name" value="HisKA"/>
    <property type="match status" value="1"/>
</dbReference>
<dbReference type="SUPFAM" id="SSF47384">
    <property type="entry name" value="Homodimeric domain of signal transducing histidine kinase"/>
    <property type="match status" value="1"/>
</dbReference>
<protein>
    <recommendedName>
        <fullName evidence="3">histidine kinase</fullName>
        <ecNumber evidence="3">2.7.13.3</ecNumber>
    </recommendedName>
</protein>
<dbReference type="InterPro" id="IPR004358">
    <property type="entry name" value="Sig_transdc_His_kin-like_C"/>
</dbReference>
<evidence type="ECO:0000256" key="9">
    <source>
        <dbReference type="ARBA" id="ARBA00022777"/>
    </source>
</evidence>
<evidence type="ECO:0000256" key="12">
    <source>
        <dbReference type="ARBA" id="ARBA00023012"/>
    </source>
</evidence>
<dbReference type="Pfam" id="PF00512">
    <property type="entry name" value="HisKA"/>
    <property type="match status" value="1"/>
</dbReference>
<keyword evidence="7 14" id="KW-0812">Transmembrane</keyword>
<evidence type="ECO:0000256" key="11">
    <source>
        <dbReference type="ARBA" id="ARBA00022989"/>
    </source>
</evidence>
<dbReference type="PANTHER" id="PTHR45528:SF1">
    <property type="entry name" value="SENSOR HISTIDINE KINASE CPXA"/>
    <property type="match status" value="1"/>
</dbReference>
<evidence type="ECO:0000256" key="8">
    <source>
        <dbReference type="ARBA" id="ARBA00022741"/>
    </source>
</evidence>
<evidence type="ECO:0000256" key="10">
    <source>
        <dbReference type="ARBA" id="ARBA00022840"/>
    </source>
</evidence>
<feature type="transmembrane region" description="Helical" evidence="14">
    <location>
        <begin position="323"/>
        <end position="344"/>
    </location>
</feature>
<keyword evidence="10" id="KW-0067">ATP-binding</keyword>
<reference evidence="16 17" key="1">
    <citation type="submission" date="2023-03" db="EMBL/GenBank/DDBJ databases">
        <title>Bacillus Genome Sequencing.</title>
        <authorList>
            <person name="Dunlap C."/>
        </authorList>
    </citation>
    <scope>NUCLEOTIDE SEQUENCE [LARGE SCALE GENOMIC DNA]</scope>
    <source>
        <strain evidence="16 17">NRS-1717</strain>
    </source>
</reference>
<dbReference type="EMBL" id="JARTFS010000018">
    <property type="protein sequence ID" value="MED4403580.1"/>
    <property type="molecule type" value="Genomic_DNA"/>
</dbReference>
<organism evidence="16 17">
    <name type="scientific">Metabacillus fastidiosus</name>
    <dbReference type="NCBI Taxonomy" id="1458"/>
    <lineage>
        <taxon>Bacteria</taxon>
        <taxon>Bacillati</taxon>
        <taxon>Bacillota</taxon>
        <taxon>Bacilli</taxon>
        <taxon>Bacillales</taxon>
        <taxon>Bacillaceae</taxon>
        <taxon>Metabacillus</taxon>
    </lineage>
</organism>
<dbReference type="EC" id="2.7.13.3" evidence="3"/>
<dbReference type="PANTHER" id="PTHR45528">
    <property type="entry name" value="SENSOR HISTIDINE KINASE CPXA"/>
    <property type="match status" value="1"/>
</dbReference>
<evidence type="ECO:0000256" key="7">
    <source>
        <dbReference type="ARBA" id="ARBA00022692"/>
    </source>
</evidence>
<comment type="caution">
    <text evidence="16">The sequence shown here is derived from an EMBL/GenBank/DDBJ whole genome shotgun (WGS) entry which is preliminary data.</text>
</comment>
<name>A0ABU6P2J5_9BACI</name>
<keyword evidence="12" id="KW-0902">Two-component regulatory system</keyword>
<keyword evidence="17" id="KW-1185">Reference proteome</keyword>
<keyword evidence="13 14" id="KW-0472">Membrane</keyword>
<evidence type="ECO:0000256" key="14">
    <source>
        <dbReference type="SAM" id="Phobius"/>
    </source>
</evidence>
<keyword evidence="9 16" id="KW-0418">Kinase</keyword>
<evidence type="ECO:0000256" key="5">
    <source>
        <dbReference type="ARBA" id="ARBA00022553"/>
    </source>
</evidence>
<evidence type="ECO:0000256" key="13">
    <source>
        <dbReference type="ARBA" id="ARBA00023136"/>
    </source>
</evidence>
<dbReference type="InterPro" id="IPR005467">
    <property type="entry name" value="His_kinase_dom"/>
</dbReference>
<keyword evidence="4" id="KW-1003">Cell membrane</keyword>
<dbReference type="SMART" id="SM00387">
    <property type="entry name" value="HATPase_c"/>
    <property type="match status" value="1"/>
</dbReference>
<feature type="transmembrane region" description="Helical" evidence="14">
    <location>
        <begin position="282"/>
        <end position="302"/>
    </location>
</feature>
<evidence type="ECO:0000256" key="3">
    <source>
        <dbReference type="ARBA" id="ARBA00012438"/>
    </source>
</evidence>
<keyword evidence="11 14" id="KW-1133">Transmembrane helix</keyword>
<evidence type="ECO:0000256" key="6">
    <source>
        <dbReference type="ARBA" id="ARBA00022679"/>
    </source>
</evidence>
<evidence type="ECO:0000256" key="4">
    <source>
        <dbReference type="ARBA" id="ARBA00022475"/>
    </source>
</evidence>
<accession>A0ABU6P2J5</accession>
<dbReference type="InterPro" id="IPR050398">
    <property type="entry name" value="HssS/ArlS-like"/>
</dbReference>
<feature type="transmembrane region" description="Helical" evidence="14">
    <location>
        <begin position="364"/>
        <end position="386"/>
    </location>
</feature>
<comment type="subcellular location">
    <subcellularLocation>
        <location evidence="2">Cell membrane</location>
        <topology evidence="2">Multi-pass membrane protein</topology>
    </subcellularLocation>
</comment>
<dbReference type="Proteomes" id="UP001342826">
    <property type="component" value="Unassembled WGS sequence"/>
</dbReference>
<dbReference type="InterPro" id="IPR036097">
    <property type="entry name" value="HisK_dim/P_sf"/>
</dbReference>
<dbReference type="SMART" id="SM00388">
    <property type="entry name" value="HisKA"/>
    <property type="match status" value="1"/>
</dbReference>
<proteinExistence type="predicted"/>